<reference evidence="1" key="1">
    <citation type="submission" date="2015-06" db="UniProtKB">
        <authorList>
            <consortium name="EnsemblPlants"/>
        </authorList>
    </citation>
    <scope>IDENTIFICATION</scope>
</reference>
<organism evidence="1">
    <name type="scientific">Aegilops tauschii</name>
    <name type="common">Tausch's goatgrass</name>
    <name type="synonym">Aegilops squarrosa</name>
    <dbReference type="NCBI Taxonomy" id="37682"/>
    <lineage>
        <taxon>Eukaryota</taxon>
        <taxon>Viridiplantae</taxon>
        <taxon>Streptophyta</taxon>
        <taxon>Embryophyta</taxon>
        <taxon>Tracheophyta</taxon>
        <taxon>Spermatophyta</taxon>
        <taxon>Magnoliopsida</taxon>
        <taxon>Liliopsida</taxon>
        <taxon>Poales</taxon>
        <taxon>Poaceae</taxon>
        <taxon>BOP clade</taxon>
        <taxon>Pooideae</taxon>
        <taxon>Triticodae</taxon>
        <taxon>Triticeae</taxon>
        <taxon>Triticinae</taxon>
        <taxon>Aegilops</taxon>
    </lineage>
</organism>
<sequence>MKVNIELHGSLNSALINKSSMSKKILDIFFLDNKKAIRGLGSDRRAPCLQTFGITEFINAKDECFITVICTKLTMMNFGQGNPIVYASSVTEERYLGYSFVMFRLESIYPVCFFFVQFIKVLQERGALLTKKIERGRQLLESEKARTAALEASVSDCISCYCRDEAAEEQYCEMRCRLARCVVVLAWFVFFRKCSMWISQDVDVHLGPLIERVAGARDRLVDLQEAAAKEGARLVLARLRSRCSEVSTHVVVTSVPENRPLTNFFEVKDTALMVATGCELDVSLKE</sequence>
<name>M8B6F9_AEGTA</name>
<evidence type="ECO:0000313" key="1">
    <source>
        <dbReference type="EnsemblPlants" id="EMT12322"/>
    </source>
</evidence>
<dbReference type="AlphaFoldDB" id="M8B6F9"/>
<dbReference type="EnsemblPlants" id="EMT12322">
    <property type="protein sequence ID" value="EMT12322"/>
    <property type="gene ID" value="F775_24611"/>
</dbReference>
<accession>M8B6F9</accession>
<proteinExistence type="predicted"/>
<protein>
    <submittedName>
        <fullName evidence="1">Uncharacterized protein</fullName>
    </submittedName>
</protein>